<name>A0A212JYT4_9DELT</name>
<dbReference type="EMBL" id="FLUQ01000002">
    <property type="protein sequence ID" value="SBW04528.1"/>
    <property type="molecule type" value="Genomic_DNA"/>
</dbReference>
<evidence type="ECO:0000256" key="1">
    <source>
        <dbReference type="SAM" id="MobiDB-lite"/>
    </source>
</evidence>
<accession>A0A212JYT4</accession>
<organism evidence="2">
    <name type="scientific">uncultured delta proteobacterium</name>
    <dbReference type="NCBI Taxonomy" id="34034"/>
    <lineage>
        <taxon>Bacteria</taxon>
        <taxon>Deltaproteobacteria</taxon>
        <taxon>environmental samples</taxon>
    </lineage>
</organism>
<gene>
    <name evidence="2" type="ORF">KL86DPRO_20331</name>
</gene>
<feature type="region of interest" description="Disordered" evidence="1">
    <location>
        <begin position="47"/>
        <end position="80"/>
    </location>
</feature>
<reference evidence="2" key="1">
    <citation type="submission" date="2016-04" db="EMBL/GenBank/DDBJ databases">
        <authorList>
            <person name="Evans L.H."/>
            <person name="Alamgir A."/>
            <person name="Owens N."/>
            <person name="Weber N.D."/>
            <person name="Virtaneva K."/>
            <person name="Barbian K."/>
            <person name="Babar A."/>
            <person name="Rosenke K."/>
        </authorList>
    </citation>
    <scope>NUCLEOTIDE SEQUENCE</scope>
    <source>
        <strain evidence="2">86</strain>
    </source>
</reference>
<protein>
    <submittedName>
        <fullName evidence="2">Uncharacterized protein</fullName>
    </submittedName>
</protein>
<dbReference type="AlphaFoldDB" id="A0A212JYT4"/>
<evidence type="ECO:0000313" key="2">
    <source>
        <dbReference type="EMBL" id="SBW04528.1"/>
    </source>
</evidence>
<proteinExistence type="predicted"/>
<feature type="compositionally biased region" description="Pro residues" evidence="1">
    <location>
        <begin position="19"/>
        <end position="29"/>
    </location>
</feature>
<sequence length="80" mass="8604">MDKESKDGDPVSLDVADNPGPPSGGPFPLPGEEKRVSFRILFIPSFTRCNDEPGEHRDYSGNSQQGARARENPLPGLPGV</sequence>
<feature type="compositionally biased region" description="Basic and acidic residues" evidence="1">
    <location>
        <begin position="49"/>
        <end position="59"/>
    </location>
</feature>
<feature type="region of interest" description="Disordered" evidence="1">
    <location>
        <begin position="1"/>
        <end position="32"/>
    </location>
</feature>